<accession>W9B859</accession>
<name>W9B859_MYCCO</name>
<proteinExistence type="inferred from homology"/>
<dbReference type="AlphaFoldDB" id="W9B859"/>
<sequence>MPASDVDAQLATIGALLNGQLDALVAKTVATIRAEVPFYKKLHVIPDEVLVADTKAKLQAVFDAITAGADFDPSSAVATGGTRAAAGVPLSAVMHAFRIATHALWETMIELSAAHPGISGPALIRATSQFWRAQDIYTDTMSAAYRQQASQQIIDDEAERAALAEALLDGRPTGDYGLWDIAQLLRIPAQGPYLVVAAATPTVGKQALPGITELLRSADVFSAWRLLPDLQTGIAHIPSTAARNHVLGVLSRIAHTAVGVSPLFHDLADTAQALRYARIALEARGSTDGHVVVFDDSVLGVAAVSAPEVNRKLERIVLGTFKDLSLEERGLLVDTFNAWLDNGGSMSQTAAQLFCHPNTVRYRLRRIEERTGRSLSQPRQLAELCLAFEIYRHTP</sequence>
<keyword evidence="6" id="KW-1185">Reference proteome</keyword>
<reference evidence="5" key="2">
    <citation type="submission" date="2014-03" db="EMBL/GenBank/DDBJ databases">
        <authorList>
            <person name="Urmite Genomes"/>
        </authorList>
    </citation>
    <scope>NUCLEOTIDE SEQUENCE</scope>
    <source>
        <strain evidence="5">DSM 44829</strain>
    </source>
</reference>
<dbReference type="Gene3D" id="1.10.10.2840">
    <property type="entry name" value="PucR C-terminal helix-turn-helix domain"/>
    <property type="match status" value="1"/>
</dbReference>
<evidence type="ECO:0000313" key="6">
    <source>
        <dbReference type="Proteomes" id="UP000028870"/>
    </source>
</evidence>
<dbReference type="InterPro" id="IPR025736">
    <property type="entry name" value="PucR_C-HTH_dom"/>
</dbReference>
<dbReference type="InterPro" id="IPR051448">
    <property type="entry name" value="CdaR-like_regulators"/>
</dbReference>
<dbReference type="eggNOG" id="COG3835">
    <property type="taxonomic scope" value="Bacteria"/>
</dbReference>
<evidence type="ECO:0000259" key="4">
    <source>
        <dbReference type="Pfam" id="PF17853"/>
    </source>
</evidence>
<dbReference type="STRING" id="258533.BN977_05958"/>
<evidence type="ECO:0000259" key="2">
    <source>
        <dbReference type="Pfam" id="PF13556"/>
    </source>
</evidence>
<dbReference type="OrthoDB" id="33973at2"/>
<dbReference type="InterPro" id="IPR041522">
    <property type="entry name" value="CdaR_GGDEF"/>
</dbReference>
<feature type="domain" description="PucR C-terminal helix-turn-helix" evidence="2">
    <location>
        <begin position="332"/>
        <end position="390"/>
    </location>
</feature>
<dbReference type="EMBL" id="CCBB010000003">
    <property type="protein sequence ID" value="CDO11117.1"/>
    <property type="molecule type" value="Genomic_DNA"/>
</dbReference>
<dbReference type="Pfam" id="PF13556">
    <property type="entry name" value="HTH_30"/>
    <property type="match status" value="1"/>
</dbReference>
<dbReference type="PANTHER" id="PTHR33744:SF1">
    <property type="entry name" value="DNA-BINDING TRANSCRIPTIONAL ACTIVATOR ADER"/>
    <property type="match status" value="1"/>
</dbReference>
<comment type="similarity">
    <text evidence="1">Belongs to the CdaR family.</text>
</comment>
<dbReference type="Pfam" id="PF17853">
    <property type="entry name" value="GGDEF_2"/>
    <property type="match status" value="1"/>
</dbReference>
<dbReference type="PANTHER" id="PTHR33744">
    <property type="entry name" value="CARBOHYDRATE DIACID REGULATOR"/>
    <property type="match status" value="1"/>
</dbReference>
<dbReference type="InterPro" id="IPR025751">
    <property type="entry name" value="RsbRD_N_dom"/>
</dbReference>
<dbReference type="Proteomes" id="UP000028870">
    <property type="component" value="Unassembled WGS sequence"/>
</dbReference>
<dbReference type="Pfam" id="PF14361">
    <property type="entry name" value="RsbRD_N"/>
    <property type="match status" value="1"/>
</dbReference>
<feature type="domain" description="CdaR GGDEF-like" evidence="4">
    <location>
        <begin position="174"/>
        <end position="283"/>
    </location>
</feature>
<feature type="domain" description="RsbT co-antagonist protein RsbRD N-terminal" evidence="3">
    <location>
        <begin position="22"/>
        <end position="160"/>
    </location>
</feature>
<gene>
    <name evidence="5" type="ORF">BN977_05958</name>
</gene>
<evidence type="ECO:0000313" key="5">
    <source>
        <dbReference type="EMBL" id="CDO11117.1"/>
    </source>
</evidence>
<comment type="caution">
    <text evidence="5">The sequence shown here is derived from an EMBL/GenBank/DDBJ whole genome shotgun (WGS) entry which is preliminary data.</text>
</comment>
<dbReference type="RefSeq" id="WP_084172715.1">
    <property type="nucleotide sequence ID" value="NZ_CCBB010000003.1"/>
</dbReference>
<organism evidence="5 6">
    <name type="scientific">Mycolicibacterium cosmeticum</name>
    <dbReference type="NCBI Taxonomy" id="258533"/>
    <lineage>
        <taxon>Bacteria</taxon>
        <taxon>Bacillati</taxon>
        <taxon>Actinomycetota</taxon>
        <taxon>Actinomycetes</taxon>
        <taxon>Mycobacteriales</taxon>
        <taxon>Mycobacteriaceae</taxon>
        <taxon>Mycolicibacterium</taxon>
    </lineage>
</organism>
<protein>
    <submittedName>
        <fullName evidence="5">Regulator of polyketide synthase expression</fullName>
    </submittedName>
</protein>
<evidence type="ECO:0000259" key="3">
    <source>
        <dbReference type="Pfam" id="PF14361"/>
    </source>
</evidence>
<reference evidence="5" key="1">
    <citation type="submission" date="2014-03" db="EMBL/GenBank/DDBJ databases">
        <title>Draft Genome Sequence of Mycobacterium cosmeticum DSM 44829.</title>
        <authorList>
            <person name="Croce O."/>
            <person name="Robert C."/>
            <person name="Raoult D."/>
            <person name="Drancourt M."/>
        </authorList>
    </citation>
    <scope>NUCLEOTIDE SEQUENCE [LARGE SCALE GENOMIC DNA]</scope>
    <source>
        <strain evidence="5">DSM 44829</strain>
    </source>
</reference>
<dbReference type="InterPro" id="IPR042070">
    <property type="entry name" value="PucR_C-HTH_sf"/>
</dbReference>
<evidence type="ECO:0000256" key="1">
    <source>
        <dbReference type="ARBA" id="ARBA00006754"/>
    </source>
</evidence>